<organism evidence="2 3">
    <name type="scientific">Mesorhizobium escarrei</name>
    <dbReference type="NCBI Taxonomy" id="666018"/>
    <lineage>
        <taxon>Bacteria</taxon>
        <taxon>Pseudomonadati</taxon>
        <taxon>Pseudomonadota</taxon>
        <taxon>Alphaproteobacteria</taxon>
        <taxon>Hyphomicrobiales</taxon>
        <taxon>Phyllobacteriaceae</taxon>
        <taxon>Mesorhizobium</taxon>
    </lineage>
</organism>
<dbReference type="EMBL" id="CAKXZT010000143">
    <property type="protein sequence ID" value="CAH2405421.1"/>
    <property type="molecule type" value="Genomic_DNA"/>
</dbReference>
<comment type="caution">
    <text evidence="2">The sequence shown here is derived from an EMBL/GenBank/DDBJ whole genome shotgun (WGS) entry which is preliminary data.</text>
</comment>
<keyword evidence="3" id="KW-1185">Reference proteome</keyword>
<dbReference type="InterPro" id="IPR038507">
    <property type="entry name" value="YcnI-like_sf"/>
</dbReference>
<dbReference type="Pfam" id="PF07987">
    <property type="entry name" value="DUF1775"/>
    <property type="match status" value="1"/>
</dbReference>
<feature type="domain" description="YncI copper-binding" evidence="1">
    <location>
        <begin position="44"/>
        <end position="190"/>
    </location>
</feature>
<dbReference type="CDD" id="cd08545">
    <property type="entry name" value="YcnI_like"/>
    <property type="match status" value="1"/>
</dbReference>
<evidence type="ECO:0000313" key="2">
    <source>
        <dbReference type="EMBL" id="CAH2405421.1"/>
    </source>
</evidence>
<dbReference type="Gene3D" id="2.60.40.2230">
    <property type="entry name" value="Uncharacterised protein YcnI-like PF07987, DUF1775"/>
    <property type="match status" value="1"/>
</dbReference>
<proteinExistence type="predicted"/>
<gene>
    <name evidence="2" type="ORF">MES5069_470005</name>
</gene>
<sequence length="194" mass="21126">MPIDPAKSFVTRSIIMEIRETIMNKYLLSACAFLVFGTGAAFAHVTLETQEAPVGSTYKAILRVPHGCEGKATTAVRVQIPEGVISVKPMPKPGWTLQAKQGRYEKSYQLHGQAVTSGAKQIDWSGGSLPDEFYDEFVFRGTLAADLPAGQILYFPVVQECDGAAERWIEIPAAGQNEDALEYPAPGLKLLPKK</sequence>
<name>A0ABN8K9W0_9HYPH</name>
<accession>A0ABN8K9W0</accession>
<reference evidence="2 3" key="1">
    <citation type="submission" date="2022-03" db="EMBL/GenBank/DDBJ databases">
        <authorList>
            <person name="Brunel B."/>
        </authorList>
    </citation>
    <scope>NUCLEOTIDE SEQUENCE [LARGE SCALE GENOMIC DNA]</scope>
    <source>
        <strain evidence="2">STM5069sample</strain>
    </source>
</reference>
<evidence type="ECO:0000313" key="3">
    <source>
        <dbReference type="Proteomes" id="UP001153050"/>
    </source>
</evidence>
<protein>
    <recommendedName>
        <fullName evidence="1">YncI copper-binding domain-containing protein</fullName>
    </recommendedName>
</protein>
<evidence type="ECO:0000259" key="1">
    <source>
        <dbReference type="Pfam" id="PF07987"/>
    </source>
</evidence>
<dbReference type="InterPro" id="IPR012533">
    <property type="entry name" value="YcnI-copper_dom"/>
</dbReference>
<dbReference type="Proteomes" id="UP001153050">
    <property type="component" value="Unassembled WGS sequence"/>
</dbReference>